<dbReference type="RefSeq" id="XP_033605785.1">
    <property type="nucleotide sequence ID" value="XM_033745142.1"/>
</dbReference>
<reference evidence="2" key="1">
    <citation type="journal article" date="2020" name="Stud. Mycol.">
        <title>101 Dothideomycetes genomes: a test case for predicting lifestyles and emergence of pathogens.</title>
        <authorList>
            <person name="Haridas S."/>
            <person name="Albert R."/>
            <person name="Binder M."/>
            <person name="Bloem J."/>
            <person name="Labutti K."/>
            <person name="Salamov A."/>
            <person name="Andreopoulos B."/>
            <person name="Baker S."/>
            <person name="Barry K."/>
            <person name="Bills G."/>
            <person name="Bluhm B."/>
            <person name="Cannon C."/>
            <person name="Castanera R."/>
            <person name="Culley D."/>
            <person name="Daum C."/>
            <person name="Ezra D."/>
            <person name="Gonzalez J."/>
            <person name="Henrissat B."/>
            <person name="Kuo A."/>
            <person name="Liang C."/>
            <person name="Lipzen A."/>
            <person name="Lutzoni F."/>
            <person name="Magnuson J."/>
            <person name="Mondo S."/>
            <person name="Nolan M."/>
            <person name="Ohm R."/>
            <person name="Pangilinan J."/>
            <person name="Park H.-J."/>
            <person name="Ramirez L."/>
            <person name="Alfaro M."/>
            <person name="Sun H."/>
            <person name="Tritt A."/>
            <person name="Yoshinaga Y."/>
            <person name="Zwiers L.-H."/>
            <person name="Turgeon B."/>
            <person name="Goodwin S."/>
            <person name="Spatafora J."/>
            <person name="Crous P."/>
            <person name="Grigoriev I."/>
        </authorList>
    </citation>
    <scope>NUCLEOTIDE SEQUENCE</scope>
    <source>
        <strain evidence="2">CBS 121739</strain>
    </source>
</reference>
<dbReference type="AlphaFoldDB" id="A0A6A6WMA2"/>
<name>A0A6A6WMA2_9PEZI</name>
<keyword evidence="3" id="KW-1185">Reference proteome</keyword>
<dbReference type="Proteomes" id="UP000799437">
    <property type="component" value="Unassembled WGS sequence"/>
</dbReference>
<dbReference type="GeneID" id="54486196"/>
<evidence type="ECO:0000313" key="2">
    <source>
        <dbReference type="EMBL" id="KAF2763334.1"/>
    </source>
</evidence>
<proteinExistence type="predicted"/>
<accession>A0A6A6WMA2</accession>
<feature type="compositionally biased region" description="Polar residues" evidence="1">
    <location>
        <begin position="129"/>
        <end position="138"/>
    </location>
</feature>
<evidence type="ECO:0000256" key="1">
    <source>
        <dbReference type="SAM" id="MobiDB-lite"/>
    </source>
</evidence>
<dbReference type="EMBL" id="ML996565">
    <property type="protein sequence ID" value="KAF2763334.1"/>
    <property type="molecule type" value="Genomic_DNA"/>
</dbReference>
<feature type="region of interest" description="Disordered" evidence="1">
    <location>
        <begin position="114"/>
        <end position="138"/>
    </location>
</feature>
<protein>
    <submittedName>
        <fullName evidence="2">Uncharacterized protein</fullName>
    </submittedName>
</protein>
<gene>
    <name evidence="2" type="ORF">EJ05DRAFT_482143</name>
</gene>
<organism evidence="2 3">
    <name type="scientific">Pseudovirgaria hyperparasitica</name>
    <dbReference type="NCBI Taxonomy" id="470096"/>
    <lineage>
        <taxon>Eukaryota</taxon>
        <taxon>Fungi</taxon>
        <taxon>Dikarya</taxon>
        <taxon>Ascomycota</taxon>
        <taxon>Pezizomycotina</taxon>
        <taxon>Dothideomycetes</taxon>
        <taxon>Dothideomycetes incertae sedis</taxon>
        <taxon>Acrospermales</taxon>
        <taxon>Acrospermaceae</taxon>
        <taxon>Pseudovirgaria</taxon>
    </lineage>
</organism>
<evidence type="ECO:0000313" key="3">
    <source>
        <dbReference type="Proteomes" id="UP000799437"/>
    </source>
</evidence>
<sequence length="290" mass="32370">MAWYMSTEDPYDDTELEDVGDVQSPLNSLTSQFILGPESPQRLAEQSDFRRYRKRAYNAIHKPANEDGNEKAEKISGTIKNKMLPSKQKTARPAWLESSIVNLEYRAASSSDTDHTIQHTSKRARWSASARNGQDLNRSGTVNTLIDSVDLTLEHTRRADGKLTASFDENVKAAPGEIKSLQSAIDLTTHHTYTKTTTTICHFTDSNKSSAKPRLRQRKKPAKQLELKRMTVKKTFQGHRSLNNLTCNSSVNNLDGGSESPILIRTVFNQQKSSLSSFSAPIKSALRTAT</sequence>